<dbReference type="Proteomes" id="UP000309389">
    <property type="component" value="Unassembled WGS sequence"/>
</dbReference>
<proteinExistence type="predicted"/>
<keyword evidence="3" id="KW-1185">Reference proteome</keyword>
<dbReference type="Pfam" id="PF13577">
    <property type="entry name" value="SnoaL_4"/>
    <property type="match status" value="1"/>
</dbReference>
<dbReference type="Gene3D" id="3.10.450.50">
    <property type="match status" value="1"/>
</dbReference>
<feature type="domain" description="SnoaL-like" evidence="1">
    <location>
        <begin position="9"/>
        <end position="145"/>
    </location>
</feature>
<protein>
    <submittedName>
        <fullName evidence="2">Nuclear transport factor 2 family protein</fullName>
    </submittedName>
</protein>
<dbReference type="RefSeq" id="WP_136693993.1">
    <property type="nucleotide sequence ID" value="NZ_SSHH01000003.1"/>
</dbReference>
<dbReference type="InterPro" id="IPR032710">
    <property type="entry name" value="NTF2-like_dom_sf"/>
</dbReference>
<comment type="caution">
    <text evidence="2">The sequence shown here is derived from an EMBL/GenBank/DDBJ whole genome shotgun (WGS) entry which is preliminary data.</text>
</comment>
<organism evidence="2 3">
    <name type="scientific">Alteraurantiacibacter aquimixticola</name>
    <dbReference type="NCBI Taxonomy" id="2489173"/>
    <lineage>
        <taxon>Bacteria</taxon>
        <taxon>Pseudomonadati</taxon>
        <taxon>Pseudomonadota</taxon>
        <taxon>Alphaproteobacteria</taxon>
        <taxon>Sphingomonadales</taxon>
        <taxon>Erythrobacteraceae</taxon>
        <taxon>Alteraurantiacibacter</taxon>
    </lineage>
</organism>
<reference evidence="2 3" key="1">
    <citation type="submission" date="2019-04" db="EMBL/GenBank/DDBJ databases">
        <title>Altererythrobacter aquimixticola sp. nov., isolated from sediment of junction between the ocean and a freshwater spring.</title>
        <authorList>
            <person name="Yoon J.-H."/>
        </authorList>
    </citation>
    <scope>NUCLEOTIDE SEQUENCE [LARGE SCALE GENOMIC DNA]</scope>
    <source>
        <strain evidence="2 3">SSKS-13</strain>
    </source>
</reference>
<name>A0A4T3EY41_9SPHN</name>
<dbReference type="OrthoDB" id="7510033at2"/>
<dbReference type="CDD" id="cd00531">
    <property type="entry name" value="NTF2_like"/>
    <property type="match status" value="1"/>
</dbReference>
<evidence type="ECO:0000313" key="2">
    <source>
        <dbReference type="EMBL" id="TIX49516.1"/>
    </source>
</evidence>
<evidence type="ECO:0000313" key="3">
    <source>
        <dbReference type="Proteomes" id="UP000309389"/>
    </source>
</evidence>
<dbReference type="EMBL" id="SSHH01000003">
    <property type="protein sequence ID" value="TIX49516.1"/>
    <property type="molecule type" value="Genomic_DNA"/>
</dbReference>
<accession>A0A4T3EY41</accession>
<gene>
    <name evidence="2" type="ORF">E5222_11755</name>
</gene>
<dbReference type="AlphaFoldDB" id="A0A4T3EY41"/>
<sequence length="178" mass="19822">MTRYAATYARDRAEIEDLMARYLMAMDYNDFDSYADMFTEGGTLEFARGAVTGRENIRAAAQGFKEAVAGIYKDVDGNPAILRHVLCQSVIRVEGDKAWHTGFWFECANDGPREASGRFTPTLGTFGIYEDELVRVDGEWKFAYRDIRNEFLDGRDSGKVNPVLAMDAKAETALSGGS</sequence>
<evidence type="ECO:0000259" key="1">
    <source>
        <dbReference type="Pfam" id="PF13577"/>
    </source>
</evidence>
<dbReference type="InterPro" id="IPR037401">
    <property type="entry name" value="SnoaL-like"/>
</dbReference>
<dbReference type="SUPFAM" id="SSF54427">
    <property type="entry name" value="NTF2-like"/>
    <property type="match status" value="1"/>
</dbReference>